<dbReference type="Proteomes" id="UP001165960">
    <property type="component" value="Unassembled WGS sequence"/>
</dbReference>
<comment type="caution">
    <text evidence="1">The sequence shown here is derived from an EMBL/GenBank/DDBJ whole genome shotgun (WGS) entry which is preliminary data.</text>
</comment>
<evidence type="ECO:0000313" key="2">
    <source>
        <dbReference type="Proteomes" id="UP001165960"/>
    </source>
</evidence>
<protein>
    <submittedName>
        <fullName evidence="1">Peptidyl-prolyl cis-trans isomerase cpr6</fullName>
        <ecNumber evidence="1">5.2.1.8</ecNumber>
    </submittedName>
</protein>
<proteinExistence type="predicted"/>
<sequence length="372" mass="41479">MSTNPKCFFDIEIGGELEGRIIFELFADLVPKTAENFRALCTGEKGFTSSGKPLHYKGSFFHRVIKNFMCQGGDFTNGNGTGGESIYGEKFEDENFELKHDQPFLLSMANAGPATNGSQFFITTTATPHLDNKHVIFGKVIKGKGVVRAIENSPTGEQDKPVKDVLIKDCGEFTGSDDSALKLDAFGGEDPYEEYPDDMEEEKSAAVCLKAAQEIRLIGNNKFKEGDLCIAIRKYNKALRYLNEYPVFDKDDKEVDPSIPPQFSQLKVSIYLNLALCNIKLEKFRDAIDFATKVIEKAGEPDFSKENHSKALYRRAVASSGLKRYDDAQKDLSKALELSPSDPAIKKELVIVVQKNQARKQKEKAVYSKMFA</sequence>
<dbReference type="EMBL" id="QTSX02006718">
    <property type="protein sequence ID" value="KAJ9052271.1"/>
    <property type="molecule type" value="Genomic_DNA"/>
</dbReference>
<keyword evidence="1" id="KW-0413">Isomerase</keyword>
<keyword evidence="2" id="KW-1185">Reference proteome</keyword>
<organism evidence="1 2">
    <name type="scientific">Entomophthora muscae</name>
    <dbReference type="NCBI Taxonomy" id="34485"/>
    <lineage>
        <taxon>Eukaryota</taxon>
        <taxon>Fungi</taxon>
        <taxon>Fungi incertae sedis</taxon>
        <taxon>Zoopagomycota</taxon>
        <taxon>Entomophthoromycotina</taxon>
        <taxon>Entomophthoromycetes</taxon>
        <taxon>Entomophthorales</taxon>
        <taxon>Entomophthoraceae</taxon>
        <taxon>Entomophthora</taxon>
    </lineage>
</organism>
<evidence type="ECO:0000313" key="1">
    <source>
        <dbReference type="EMBL" id="KAJ9052271.1"/>
    </source>
</evidence>
<name>A0ACC2RQF4_9FUNG</name>
<dbReference type="EC" id="5.2.1.8" evidence="1"/>
<accession>A0ACC2RQF4</accession>
<gene>
    <name evidence="1" type="primary">CPR6</name>
    <name evidence="1" type="ORF">DSO57_1035883</name>
</gene>
<reference evidence="1" key="1">
    <citation type="submission" date="2022-04" db="EMBL/GenBank/DDBJ databases">
        <title>Genome of the entomopathogenic fungus Entomophthora muscae.</title>
        <authorList>
            <person name="Elya C."/>
            <person name="Lovett B.R."/>
            <person name="Lee E."/>
            <person name="Macias A.M."/>
            <person name="Hajek A.E."/>
            <person name="De Bivort B.L."/>
            <person name="Kasson M.T."/>
            <person name="De Fine Licht H.H."/>
            <person name="Stajich J.E."/>
        </authorList>
    </citation>
    <scope>NUCLEOTIDE SEQUENCE</scope>
    <source>
        <strain evidence="1">Berkeley</strain>
    </source>
</reference>